<comment type="caution">
    <text evidence="2">The sequence shown here is derived from an EMBL/GenBank/DDBJ whole genome shotgun (WGS) entry which is preliminary data.</text>
</comment>
<keyword evidence="1" id="KW-0472">Membrane</keyword>
<dbReference type="AlphaFoldDB" id="A0A0F9J8G9"/>
<keyword evidence="1" id="KW-0812">Transmembrane</keyword>
<gene>
    <name evidence="2" type="ORF">LCGC14_1484550</name>
</gene>
<protein>
    <submittedName>
        <fullName evidence="2">Uncharacterized protein</fullName>
    </submittedName>
</protein>
<accession>A0A0F9J8G9</accession>
<keyword evidence="1" id="KW-1133">Transmembrane helix</keyword>
<evidence type="ECO:0000313" key="2">
    <source>
        <dbReference type="EMBL" id="KKM66099.1"/>
    </source>
</evidence>
<evidence type="ECO:0000256" key="1">
    <source>
        <dbReference type="SAM" id="Phobius"/>
    </source>
</evidence>
<organism evidence="2">
    <name type="scientific">marine sediment metagenome</name>
    <dbReference type="NCBI Taxonomy" id="412755"/>
    <lineage>
        <taxon>unclassified sequences</taxon>
        <taxon>metagenomes</taxon>
        <taxon>ecological metagenomes</taxon>
    </lineage>
</organism>
<proteinExistence type="predicted"/>
<reference evidence="2" key="1">
    <citation type="journal article" date="2015" name="Nature">
        <title>Complex archaea that bridge the gap between prokaryotes and eukaryotes.</title>
        <authorList>
            <person name="Spang A."/>
            <person name="Saw J.H."/>
            <person name="Jorgensen S.L."/>
            <person name="Zaremba-Niedzwiedzka K."/>
            <person name="Martijn J."/>
            <person name="Lind A.E."/>
            <person name="van Eijk R."/>
            <person name="Schleper C."/>
            <person name="Guy L."/>
            <person name="Ettema T.J."/>
        </authorList>
    </citation>
    <scope>NUCLEOTIDE SEQUENCE</scope>
</reference>
<name>A0A0F9J8G9_9ZZZZ</name>
<feature type="transmembrane region" description="Helical" evidence="1">
    <location>
        <begin position="61"/>
        <end position="78"/>
    </location>
</feature>
<dbReference type="EMBL" id="LAZR01010600">
    <property type="protein sequence ID" value="KKM66099.1"/>
    <property type="molecule type" value="Genomic_DNA"/>
</dbReference>
<sequence>MTPNGQIAIPLDKAANREPFLNETTKRTFEPVRPRSASSKVCGCCQRELQRRQIRQGGKRGLFLVLWGLCVTAAAFDAQSERDFDDGRRLPVYLPSMTLPFGVP</sequence>